<keyword evidence="1" id="KW-0732">Signal</keyword>
<dbReference type="Proteomes" id="UP000266188">
    <property type="component" value="Unassembled WGS sequence"/>
</dbReference>
<accession>A0A3A2ZB31</accession>
<protein>
    <submittedName>
        <fullName evidence="2">Conserved fungal protein</fullName>
    </submittedName>
</protein>
<dbReference type="AlphaFoldDB" id="A0A3A2ZB31"/>
<dbReference type="PANTHER" id="PTHR35567">
    <property type="entry name" value="MALATE DEHYDROGENASE (AFU_ORTHOLOGUE AFUA_2G13800)"/>
    <property type="match status" value="1"/>
</dbReference>
<dbReference type="EMBL" id="MVGC01000404">
    <property type="protein sequence ID" value="RJE19453.1"/>
    <property type="molecule type" value="Genomic_DNA"/>
</dbReference>
<proteinExistence type="predicted"/>
<dbReference type="InterPro" id="IPR021851">
    <property type="entry name" value="DUF3455"/>
</dbReference>
<evidence type="ECO:0000313" key="3">
    <source>
        <dbReference type="Proteomes" id="UP000266188"/>
    </source>
</evidence>
<dbReference type="InterPro" id="IPR021706">
    <property type="entry name" value="DUF2990"/>
</dbReference>
<organism evidence="2 3">
    <name type="scientific">Aspergillus sclerotialis</name>
    <dbReference type="NCBI Taxonomy" id="2070753"/>
    <lineage>
        <taxon>Eukaryota</taxon>
        <taxon>Fungi</taxon>
        <taxon>Dikarya</taxon>
        <taxon>Ascomycota</taxon>
        <taxon>Pezizomycotina</taxon>
        <taxon>Eurotiomycetes</taxon>
        <taxon>Eurotiomycetidae</taxon>
        <taxon>Eurotiales</taxon>
        <taxon>Aspergillaceae</taxon>
        <taxon>Aspergillus</taxon>
        <taxon>Aspergillus subgen. Polypaecilum</taxon>
    </lineage>
</organism>
<keyword evidence="3" id="KW-1185">Reference proteome</keyword>
<dbReference type="Pfam" id="PF11937">
    <property type="entry name" value="DUF3455"/>
    <property type="match status" value="1"/>
</dbReference>
<evidence type="ECO:0000256" key="1">
    <source>
        <dbReference type="SAM" id="SignalP"/>
    </source>
</evidence>
<evidence type="ECO:0000313" key="2">
    <source>
        <dbReference type="EMBL" id="RJE19453.1"/>
    </source>
</evidence>
<gene>
    <name evidence="2" type="ORF">PHISCL_08213</name>
</gene>
<comment type="caution">
    <text evidence="2">The sequence shown here is derived from an EMBL/GenBank/DDBJ whole genome shotgun (WGS) entry which is preliminary data.</text>
</comment>
<reference evidence="3" key="1">
    <citation type="submission" date="2017-02" db="EMBL/GenBank/DDBJ databases">
        <authorList>
            <person name="Tafer H."/>
            <person name="Lopandic K."/>
        </authorList>
    </citation>
    <scope>NUCLEOTIDE SEQUENCE [LARGE SCALE GENOMIC DNA]</scope>
    <source>
        <strain evidence="3">CBS 366.77</strain>
    </source>
</reference>
<dbReference type="Pfam" id="PF11693">
    <property type="entry name" value="DUF2990"/>
    <property type="match status" value="1"/>
</dbReference>
<feature type="signal peptide" evidence="1">
    <location>
        <begin position="1"/>
        <end position="17"/>
    </location>
</feature>
<name>A0A3A2ZB31_9EURO</name>
<dbReference type="PANTHER" id="PTHR35567:SF1">
    <property type="entry name" value="CONSERVED FUNGAL PROTEIN (AFU_ORTHOLOGUE AFUA_1G14230)"/>
    <property type="match status" value="1"/>
</dbReference>
<dbReference type="OrthoDB" id="1859733at2759"/>
<feature type="chain" id="PRO_5017236434" evidence="1">
    <location>
        <begin position="18"/>
        <end position="253"/>
    </location>
</feature>
<sequence length="253" mass="27070">MRTSLFSIAFLASTSLAAPTNFNDIYNYSDDLADFYSRVSQKIDHVKHSVGSLARCDKSKIALPEFASGLPSPNGQKPLYVAVGRGTQNYTCSSSSSDVEPEAIGAVATLYDVTCTAANFPGLLTTITNAAYSINIPANLNSLLSTLPPANIAMLGHHYFQDSTPIFNLDIPGQQNGIAFTKLDNKLSAPSDAIRGTDGAVAWLELSTVKGTVGDYSSVYRVNTAGGAPPKTCENMPSHFEVHYTADYFFFGK</sequence>